<dbReference type="InterPro" id="IPR002110">
    <property type="entry name" value="Ankyrin_rpt"/>
</dbReference>
<dbReference type="PROSITE" id="PS50297">
    <property type="entry name" value="ANK_REP_REGION"/>
    <property type="match status" value="1"/>
</dbReference>
<proteinExistence type="predicted"/>
<evidence type="ECO:0000313" key="5">
    <source>
        <dbReference type="Proteomes" id="UP000596742"/>
    </source>
</evidence>
<dbReference type="SUPFAM" id="SSF48403">
    <property type="entry name" value="Ankyrin repeat"/>
    <property type="match status" value="1"/>
</dbReference>
<gene>
    <name evidence="4" type="ORF">MGAL_10B091069</name>
</gene>
<dbReference type="PANTHER" id="PTHR23206">
    <property type="entry name" value="MASK PROTEIN"/>
    <property type="match status" value="1"/>
</dbReference>
<dbReference type="OrthoDB" id="6718656at2759"/>
<dbReference type="Gene3D" id="1.25.40.20">
    <property type="entry name" value="Ankyrin repeat-containing domain"/>
    <property type="match status" value="1"/>
</dbReference>
<dbReference type="AlphaFoldDB" id="A0A8B6GYM6"/>
<dbReference type="PROSITE" id="PS50088">
    <property type="entry name" value="ANK_REPEAT"/>
    <property type="match status" value="1"/>
</dbReference>
<evidence type="ECO:0000256" key="1">
    <source>
        <dbReference type="ARBA" id="ARBA00022737"/>
    </source>
</evidence>
<dbReference type="InterPro" id="IPR036770">
    <property type="entry name" value="Ankyrin_rpt-contain_sf"/>
</dbReference>
<dbReference type="EMBL" id="UYJE01009237">
    <property type="protein sequence ID" value="VDI71558.1"/>
    <property type="molecule type" value="Genomic_DNA"/>
</dbReference>
<keyword evidence="1" id="KW-0677">Repeat</keyword>
<dbReference type="PANTHER" id="PTHR23206:SF7">
    <property type="entry name" value="PROTEIN KINASE DOMAIN-CONTAINING PROTEIN"/>
    <property type="match status" value="1"/>
</dbReference>
<comment type="caution">
    <text evidence="4">The sequence shown here is derived from an EMBL/GenBank/DDBJ whole genome shotgun (WGS) entry which is preliminary data.</text>
</comment>
<accession>A0A8B6GYM6</accession>
<reference evidence="4" key="1">
    <citation type="submission" date="2018-11" db="EMBL/GenBank/DDBJ databases">
        <authorList>
            <person name="Alioto T."/>
            <person name="Alioto T."/>
        </authorList>
    </citation>
    <scope>NUCLEOTIDE SEQUENCE</scope>
</reference>
<evidence type="ECO:0000256" key="3">
    <source>
        <dbReference type="PROSITE-ProRule" id="PRU00023"/>
    </source>
</evidence>
<feature type="repeat" description="ANK" evidence="3">
    <location>
        <begin position="359"/>
        <end position="391"/>
    </location>
</feature>
<protein>
    <recommendedName>
        <fullName evidence="6">DUF3447 domain-containing protein</fullName>
    </recommendedName>
</protein>
<evidence type="ECO:0000256" key="2">
    <source>
        <dbReference type="ARBA" id="ARBA00023043"/>
    </source>
</evidence>
<keyword evidence="2 3" id="KW-0040">ANK repeat</keyword>
<dbReference type="SMART" id="SM00248">
    <property type="entry name" value="ANK"/>
    <property type="match status" value="2"/>
</dbReference>
<dbReference type="InterPro" id="IPR051631">
    <property type="entry name" value="Ankyrin-KH/SAM_domain"/>
</dbReference>
<dbReference type="Pfam" id="PF12796">
    <property type="entry name" value="Ank_2"/>
    <property type="match status" value="1"/>
</dbReference>
<sequence length="417" mass="47999">MAEKGAKNETDAIVSKVSGPKLIVSCRPHIYKESRLQLFSLLSRMEYNLSSDEWGLLKDEKMFIANMYFSNDITDKMNVTQVMKEVNFFPLFCKCSEYKSSDEVIKLFTAPVDTVTKDVYHIVHTHKEQFCALVLCILFENGFNIDWLELYSAFQNIKDKLEDILKEFDIDFSKQMYRNSLRFGFSSLNGTYLKRRGTHYKMIHDKMYQLAAVICGQHLTGCFIKYAPAIFIRDHFIFESILKGKASDDLILLPKDKEENYFERLLKDLKEYDITSTFHNKQLTYQLFINKLIGFFGRNNKAISLLRTLDTEGCETKGVDYYETLLTTPLIESASGGYYNIVYFLIAIVKSNVKREDERGRTSLYTAAESGNIDVVNLLLENNADVLHYNYDKESPLYAACKGGHKKNSGSVTAEPC</sequence>
<organism evidence="4 5">
    <name type="scientific">Mytilus galloprovincialis</name>
    <name type="common">Mediterranean mussel</name>
    <dbReference type="NCBI Taxonomy" id="29158"/>
    <lineage>
        <taxon>Eukaryota</taxon>
        <taxon>Metazoa</taxon>
        <taxon>Spiralia</taxon>
        <taxon>Lophotrochozoa</taxon>
        <taxon>Mollusca</taxon>
        <taxon>Bivalvia</taxon>
        <taxon>Autobranchia</taxon>
        <taxon>Pteriomorphia</taxon>
        <taxon>Mytilida</taxon>
        <taxon>Mytiloidea</taxon>
        <taxon>Mytilidae</taxon>
        <taxon>Mytilinae</taxon>
        <taxon>Mytilus</taxon>
    </lineage>
</organism>
<dbReference type="GO" id="GO:0005737">
    <property type="term" value="C:cytoplasm"/>
    <property type="evidence" value="ECO:0007669"/>
    <property type="project" value="TreeGrafter"/>
</dbReference>
<evidence type="ECO:0000313" key="4">
    <source>
        <dbReference type="EMBL" id="VDI71558.1"/>
    </source>
</evidence>
<dbReference type="GO" id="GO:0045087">
    <property type="term" value="P:innate immune response"/>
    <property type="evidence" value="ECO:0007669"/>
    <property type="project" value="TreeGrafter"/>
</dbReference>
<dbReference type="Proteomes" id="UP000596742">
    <property type="component" value="Unassembled WGS sequence"/>
</dbReference>
<evidence type="ECO:0008006" key="6">
    <source>
        <dbReference type="Google" id="ProtNLM"/>
    </source>
</evidence>
<name>A0A8B6GYM6_MYTGA</name>
<keyword evidence="5" id="KW-1185">Reference proteome</keyword>